<dbReference type="RefSeq" id="WP_347151426.1">
    <property type="nucleotide sequence ID" value="NZ_JBDLYL010000033.1"/>
</dbReference>
<feature type="transmembrane region" description="Helical" evidence="1">
    <location>
        <begin position="30"/>
        <end position="48"/>
    </location>
</feature>
<dbReference type="EMBL" id="JBDLYL010000033">
    <property type="protein sequence ID" value="MEN8642495.1"/>
    <property type="molecule type" value="Genomic_DNA"/>
</dbReference>
<evidence type="ECO:0000313" key="3">
    <source>
        <dbReference type="Proteomes" id="UP001424532"/>
    </source>
</evidence>
<protein>
    <submittedName>
        <fullName evidence="2">Uncharacterized protein</fullName>
    </submittedName>
</protein>
<keyword evidence="1" id="KW-0812">Transmembrane</keyword>
<keyword evidence="3" id="KW-1185">Reference proteome</keyword>
<evidence type="ECO:0000313" key="2">
    <source>
        <dbReference type="EMBL" id="MEN8642495.1"/>
    </source>
</evidence>
<organism evidence="2 3">
    <name type="scientific">Pseudomonas sichuanensis</name>
    <dbReference type="NCBI Taxonomy" id="2213015"/>
    <lineage>
        <taxon>Bacteria</taxon>
        <taxon>Pseudomonadati</taxon>
        <taxon>Pseudomonadota</taxon>
        <taxon>Gammaproteobacteria</taxon>
        <taxon>Pseudomonadales</taxon>
        <taxon>Pseudomonadaceae</taxon>
        <taxon>Pseudomonas</taxon>
    </lineage>
</organism>
<gene>
    <name evidence="2" type="ORF">ABFE88_22855</name>
</gene>
<comment type="caution">
    <text evidence="2">The sequence shown here is derived from an EMBL/GenBank/DDBJ whole genome shotgun (WGS) entry which is preliminary data.</text>
</comment>
<proteinExistence type="predicted"/>
<keyword evidence="1" id="KW-1133">Transmembrane helix</keyword>
<reference evidence="2 3" key="1">
    <citation type="submission" date="2024-05" db="EMBL/GenBank/DDBJ databases">
        <title>Sequence of Lycoming College course isolates.</title>
        <authorList>
            <person name="Reigle C.A."/>
            <person name="Newman J.D."/>
        </authorList>
    </citation>
    <scope>NUCLEOTIDE SEQUENCE [LARGE SCALE GENOMIC DNA]</scope>
    <source>
        <strain evidence="2 3">CAR-09</strain>
    </source>
</reference>
<keyword evidence="1" id="KW-0472">Membrane</keyword>
<dbReference type="Proteomes" id="UP001424532">
    <property type="component" value="Unassembled WGS sequence"/>
</dbReference>
<sequence length="53" mass="5739">MDGYRFPDAWHSVRHDLGVFGINQNKPDNGLASAGVVTASIWLLRLVGLKSAS</sequence>
<evidence type="ECO:0000256" key="1">
    <source>
        <dbReference type="SAM" id="Phobius"/>
    </source>
</evidence>
<accession>A0ABV0DKX6</accession>
<name>A0ABV0DKX6_9PSED</name>